<dbReference type="PROSITE" id="PS01227">
    <property type="entry name" value="UPF0012"/>
    <property type="match status" value="1"/>
</dbReference>
<dbReference type="Pfam" id="PF00795">
    <property type="entry name" value="CN_hydrolase"/>
    <property type="match status" value="1"/>
</dbReference>
<keyword evidence="2 4" id="KW-0378">Hydrolase</keyword>
<evidence type="ECO:0000313" key="5">
    <source>
        <dbReference type="Proteomes" id="UP000051221"/>
    </source>
</evidence>
<reference evidence="4 5" key="1">
    <citation type="submission" date="2015-08" db="EMBL/GenBank/DDBJ databases">
        <title>Antibacterial properties of a collection of Vibrionaceae strains.</title>
        <authorList>
            <person name="Giubergia S."/>
        </authorList>
    </citation>
    <scope>NUCLEOTIDE SEQUENCE [LARGE SCALE GENOMIC DNA]</scope>
    <source>
        <strain evidence="4 5">S0821</strain>
    </source>
</reference>
<dbReference type="FunCoup" id="A0A0Q2SA06">
    <property type="interactions" value="484"/>
</dbReference>
<comment type="caution">
    <text evidence="4">The sequence shown here is derived from an EMBL/GenBank/DDBJ whole genome shotgun (WGS) entry which is preliminary data.</text>
</comment>
<dbReference type="PANTHER" id="PTHR23088">
    <property type="entry name" value="NITRILASE-RELATED"/>
    <property type="match status" value="1"/>
</dbReference>
<dbReference type="InterPro" id="IPR036526">
    <property type="entry name" value="C-N_Hydrolase_sf"/>
</dbReference>
<dbReference type="GO" id="GO:0016811">
    <property type="term" value="F:hydrolase activity, acting on carbon-nitrogen (but not peptide) bonds, in linear amides"/>
    <property type="evidence" value="ECO:0007669"/>
    <property type="project" value="InterPro"/>
</dbReference>
<evidence type="ECO:0000256" key="2">
    <source>
        <dbReference type="ARBA" id="ARBA00022801"/>
    </source>
</evidence>
<proteinExistence type="inferred from homology"/>
<dbReference type="EMBL" id="LKHS01000021">
    <property type="protein sequence ID" value="KQH84163.1"/>
    <property type="molecule type" value="Genomic_DNA"/>
</dbReference>
<dbReference type="InParanoid" id="A0A0Q2SA06"/>
<dbReference type="SUPFAM" id="SSF56317">
    <property type="entry name" value="Carbon-nitrogen hydrolase"/>
    <property type="match status" value="1"/>
</dbReference>
<accession>A0A0Q2SA06</accession>
<dbReference type="InterPro" id="IPR001110">
    <property type="entry name" value="UPF0012_CS"/>
</dbReference>
<evidence type="ECO:0000313" key="4">
    <source>
        <dbReference type="EMBL" id="KQH84163.1"/>
    </source>
</evidence>
<dbReference type="AlphaFoldDB" id="A0A0Q2SA06"/>
<comment type="similarity">
    <text evidence="1">Belongs to the carbon-nitrogen hydrolase superfamily. NIT1/NIT2 family.</text>
</comment>
<dbReference type="PROSITE" id="PS50263">
    <property type="entry name" value="CN_HYDROLASE"/>
    <property type="match status" value="1"/>
</dbReference>
<dbReference type="InterPro" id="IPR045254">
    <property type="entry name" value="Nit1/2_C-N_Hydrolase"/>
</dbReference>
<dbReference type="RefSeq" id="WP_055466936.1">
    <property type="nucleotide sequence ID" value="NZ_LKHS01000021.1"/>
</dbReference>
<keyword evidence="5" id="KW-1185">Reference proteome</keyword>
<dbReference type="InterPro" id="IPR003010">
    <property type="entry name" value="C-N_Hydrolase"/>
</dbReference>
<dbReference type="Gene3D" id="3.60.110.10">
    <property type="entry name" value="Carbon-nitrogen hydrolase"/>
    <property type="match status" value="1"/>
</dbReference>
<organism evidence="4 5">
    <name type="scientific">Vibrio furnissii</name>
    <dbReference type="NCBI Taxonomy" id="29494"/>
    <lineage>
        <taxon>Bacteria</taxon>
        <taxon>Pseudomonadati</taxon>
        <taxon>Pseudomonadota</taxon>
        <taxon>Gammaproteobacteria</taxon>
        <taxon>Vibrionales</taxon>
        <taxon>Vibrionaceae</taxon>
        <taxon>Vibrio</taxon>
    </lineage>
</organism>
<name>A0A0Q2SA06_VIBFU</name>
<evidence type="ECO:0000259" key="3">
    <source>
        <dbReference type="PROSITE" id="PS50263"/>
    </source>
</evidence>
<dbReference type="PANTHER" id="PTHR23088:SF27">
    <property type="entry name" value="DEAMINATED GLUTATHIONE AMIDASE"/>
    <property type="match status" value="1"/>
</dbReference>
<sequence length="275" mass="30474">MERVGIIQMTSGPQVADNLAFIAKHANRLATQGARWIVTPENAVVFGNRNDYHQHAEPMGNGPIQRELAQIARENGVWLLVGSMPIARAHGVTTTSILFNPQGEPAAYYDKLHMFDVDVADSHQRYRESETFTPGDALTVVPTPMGSLGLSICYDVRFPHLYSQLRRLGAQILVVPAAFTAVTGRAHWEVLLRARAIETQCWVVAVGQGGHHVCGRETWGHSMVISPWGDIVASLEQPAATLIADIDLHQVEQVRLIMPIMAHTRFDNQFKEKKS</sequence>
<dbReference type="CDD" id="cd07572">
    <property type="entry name" value="nit"/>
    <property type="match status" value="1"/>
</dbReference>
<dbReference type="Proteomes" id="UP000051221">
    <property type="component" value="Unassembled WGS sequence"/>
</dbReference>
<gene>
    <name evidence="4" type="ORF">AMR76_19435</name>
</gene>
<evidence type="ECO:0000256" key="1">
    <source>
        <dbReference type="ARBA" id="ARBA00010613"/>
    </source>
</evidence>
<protein>
    <submittedName>
        <fullName evidence="4">Amidohydrolase</fullName>
    </submittedName>
</protein>
<feature type="domain" description="CN hydrolase" evidence="3">
    <location>
        <begin position="2"/>
        <end position="248"/>
    </location>
</feature>